<keyword evidence="3" id="KW-1185">Reference proteome</keyword>
<dbReference type="AlphaFoldDB" id="A0A8S0QIT2"/>
<feature type="compositionally biased region" description="Polar residues" evidence="1">
    <location>
        <begin position="16"/>
        <end position="26"/>
    </location>
</feature>
<gene>
    <name evidence="2" type="ORF">OLEA9_A021869</name>
</gene>
<comment type="caution">
    <text evidence="2">The sequence shown here is derived from an EMBL/GenBank/DDBJ whole genome shotgun (WGS) entry which is preliminary data.</text>
</comment>
<reference evidence="2 3" key="1">
    <citation type="submission" date="2019-12" db="EMBL/GenBank/DDBJ databases">
        <authorList>
            <person name="Alioto T."/>
            <person name="Alioto T."/>
            <person name="Gomez Garrido J."/>
        </authorList>
    </citation>
    <scope>NUCLEOTIDE SEQUENCE [LARGE SCALE GENOMIC DNA]</scope>
</reference>
<evidence type="ECO:0000313" key="3">
    <source>
        <dbReference type="Proteomes" id="UP000594638"/>
    </source>
</evidence>
<dbReference type="Proteomes" id="UP000594638">
    <property type="component" value="Unassembled WGS sequence"/>
</dbReference>
<dbReference type="Gramene" id="OE9A021869T1">
    <property type="protein sequence ID" value="OE9A021869C1"/>
    <property type="gene ID" value="OE9A021869"/>
</dbReference>
<evidence type="ECO:0000256" key="1">
    <source>
        <dbReference type="SAM" id="MobiDB-lite"/>
    </source>
</evidence>
<feature type="region of interest" description="Disordered" evidence="1">
    <location>
        <begin position="1"/>
        <end position="26"/>
    </location>
</feature>
<organism evidence="2 3">
    <name type="scientific">Olea europaea subsp. europaea</name>
    <dbReference type="NCBI Taxonomy" id="158383"/>
    <lineage>
        <taxon>Eukaryota</taxon>
        <taxon>Viridiplantae</taxon>
        <taxon>Streptophyta</taxon>
        <taxon>Embryophyta</taxon>
        <taxon>Tracheophyta</taxon>
        <taxon>Spermatophyta</taxon>
        <taxon>Magnoliopsida</taxon>
        <taxon>eudicotyledons</taxon>
        <taxon>Gunneridae</taxon>
        <taxon>Pentapetalae</taxon>
        <taxon>asterids</taxon>
        <taxon>lamiids</taxon>
        <taxon>Lamiales</taxon>
        <taxon>Oleaceae</taxon>
        <taxon>Oleeae</taxon>
        <taxon>Olea</taxon>
    </lineage>
</organism>
<sequence>MKKLTSDNNFLDHQETFSVPNTGNPSSYTGSNLNQCGQLDPTNIQGFDHQMNFDSDFVDAPTLIPLMDSSAYDHLQSWPLISQPHQLLDHQIVLKQEDNFVVSSGKCQFNLVPNLLMIHPLSKGMQV</sequence>
<dbReference type="EMBL" id="CACTIH010001841">
    <property type="protein sequence ID" value="CAA2965421.1"/>
    <property type="molecule type" value="Genomic_DNA"/>
</dbReference>
<evidence type="ECO:0000313" key="2">
    <source>
        <dbReference type="EMBL" id="CAA2965421.1"/>
    </source>
</evidence>
<protein>
    <submittedName>
        <fullName evidence="2">Uncharacterized protein</fullName>
    </submittedName>
</protein>
<accession>A0A8S0QIT2</accession>
<name>A0A8S0QIT2_OLEEU</name>
<proteinExistence type="predicted"/>